<dbReference type="InterPro" id="IPR000873">
    <property type="entry name" value="AMP-dep_synth/lig_dom"/>
</dbReference>
<dbReference type="SUPFAM" id="SSF56801">
    <property type="entry name" value="Acetyl-CoA synthetase-like"/>
    <property type="match status" value="1"/>
</dbReference>
<reference evidence="4" key="1">
    <citation type="submission" date="2020-01" db="EMBL/GenBank/DDBJ databases">
        <authorList>
            <person name="Chen W.-M."/>
        </authorList>
    </citation>
    <scope>NUCLEOTIDE SEQUENCE</scope>
    <source>
        <strain evidence="4">CYK-10</strain>
    </source>
</reference>
<sequence>MTPPETWITSGFPAPEARLLNQGLVRALREVAKAQPDAVALIQGGKVTRFGQLFRLVKGLAEELRAVQAPPGPVAVLMQASPLSVAAWFACAWAGRPLLLLEPGNPEARNLMLIQRAGAQVLLHDLPLAGAGIATLTPSGRPGTGPAPDPGLGPEAPALLFPTSGSTGEPKIIAYAARTLQAKLRASQGLMRVTEGDRVLIAGSHANYGFLHHALVFLLAGGALCLVDVKTEGLAGLFAAIQTQGVRHVRFTPSLFRLAASQPEGAAALGLLQGLRFSGEPFLTSDLDLARRVAPAALIQNVYGSTESALFIWTDLGQDLAPGTVPIGRIYPLSSFTLRGQEGPGDAGELVIKSGFHALGDWQEGRIDTSRFAGGLYATGDVARLTASGDLEVLGRQDRVVKINGQRVSLDEIESHLGGLPGLGPVAVAVREGAHGNPLVAFVTGTHPDPRGALSRLLPPHMIPGQFQWQESLPLLPGGKTDRKALLAGLEPLATPAAASAEGLAALVARILKLPSVGMEADFFSLGGDSLLLMDLQLEIQRLFGQRLDVEAFVARATLRELLRQLGPQVASVPVTGRAEGVELDFRQITPGAQVALIPPGLVGGAGAETWVAAGNFPDHALWACDARFSQGRTIDGDNWQRAVLALAQAIRGGKAPEPALMAGYSLGGFLSWATARELAPELAPRLVLLDAWPVHRLPRPDTRPWAPRPGANPETLLLACEDLERLRLLNTFKRRWSPEDGAMHRLTVPTLDHIEIGKPQAMATLATLTRAFAAHGLTRPLPTPPAQMDTMAGRFLQAWKRQSPPLEIEALVLDRKTLQGAEARMALLYLAALFARPALARDLAAELAALPMNIPFFAAAPAILSRLPETAPPADWARVFPRSAPLANKPETLERAIALRL</sequence>
<keyword evidence="1" id="KW-0596">Phosphopantetheine</keyword>
<dbReference type="InterPro" id="IPR009081">
    <property type="entry name" value="PP-bd_ACP"/>
</dbReference>
<dbReference type="GO" id="GO:0044550">
    <property type="term" value="P:secondary metabolite biosynthetic process"/>
    <property type="evidence" value="ECO:0007669"/>
    <property type="project" value="TreeGrafter"/>
</dbReference>
<dbReference type="InterPro" id="IPR042099">
    <property type="entry name" value="ANL_N_sf"/>
</dbReference>
<dbReference type="InterPro" id="IPR036736">
    <property type="entry name" value="ACP-like_sf"/>
</dbReference>
<dbReference type="RefSeq" id="WP_168775073.1">
    <property type="nucleotide sequence ID" value="NZ_JAABNR010000010.1"/>
</dbReference>
<dbReference type="PROSITE" id="PS50075">
    <property type="entry name" value="CARRIER"/>
    <property type="match status" value="1"/>
</dbReference>
<dbReference type="InterPro" id="IPR020806">
    <property type="entry name" value="PKS_PP-bd"/>
</dbReference>
<dbReference type="Proteomes" id="UP001193501">
    <property type="component" value="Unassembled WGS sequence"/>
</dbReference>
<dbReference type="AlphaFoldDB" id="A0AAE4Y900"/>
<comment type="caution">
    <text evidence="4">The sequence shown here is derived from an EMBL/GenBank/DDBJ whole genome shotgun (WGS) entry which is preliminary data.</text>
</comment>
<protein>
    <submittedName>
        <fullName evidence="4">AMP-binding protein</fullName>
    </submittedName>
</protein>
<dbReference type="Pfam" id="PF00550">
    <property type="entry name" value="PP-binding"/>
    <property type="match status" value="1"/>
</dbReference>
<keyword evidence="2" id="KW-0597">Phosphoprotein</keyword>
<dbReference type="SMART" id="SM00823">
    <property type="entry name" value="PKS_PP"/>
    <property type="match status" value="1"/>
</dbReference>
<dbReference type="Gene3D" id="1.10.1200.10">
    <property type="entry name" value="ACP-like"/>
    <property type="match status" value="1"/>
</dbReference>
<dbReference type="SUPFAM" id="SSF47336">
    <property type="entry name" value="ACP-like"/>
    <property type="match status" value="1"/>
</dbReference>
<dbReference type="SUPFAM" id="SSF53474">
    <property type="entry name" value="alpha/beta-Hydrolases"/>
    <property type="match status" value="1"/>
</dbReference>
<organism evidence="4 5">
    <name type="scientific">Stagnihabitans tardus</name>
    <dbReference type="NCBI Taxonomy" id="2699202"/>
    <lineage>
        <taxon>Bacteria</taxon>
        <taxon>Pseudomonadati</taxon>
        <taxon>Pseudomonadota</taxon>
        <taxon>Alphaproteobacteria</taxon>
        <taxon>Rhodobacterales</taxon>
        <taxon>Paracoccaceae</taxon>
        <taxon>Stagnihabitans</taxon>
    </lineage>
</organism>
<name>A0AAE4Y900_9RHOB</name>
<dbReference type="InterPro" id="IPR020845">
    <property type="entry name" value="AMP-binding_CS"/>
</dbReference>
<evidence type="ECO:0000259" key="3">
    <source>
        <dbReference type="PROSITE" id="PS50075"/>
    </source>
</evidence>
<dbReference type="Gene3D" id="3.40.50.12780">
    <property type="entry name" value="N-terminal domain of ligase-like"/>
    <property type="match status" value="1"/>
</dbReference>
<dbReference type="GO" id="GO:0005737">
    <property type="term" value="C:cytoplasm"/>
    <property type="evidence" value="ECO:0007669"/>
    <property type="project" value="TreeGrafter"/>
</dbReference>
<proteinExistence type="predicted"/>
<accession>A0AAE4Y900</accession>
<dbReference type="Gene3D" id="3.30.300.30">
    <property type="match status" value="1"/>
</dbReference>
<dbReference type="Gene3D" id="3.40.50.1820">
    <property type="entry name" value="alpha/beta hydrolase"/>
    <property type="match status" value="1"/>
</dbReference>
<dbReference type="InterPro" id="IPR045851">
    <property type="entry name" value="AMP-bd_C_sf"/>
</dbReference>
<dbReference type="PANTHER" id="PTHR45527">
    <property type="entry name" value="NONRIBOSOMAL PEPTIDE SYNTHETASE"/>
    <property type="match status" value="1"/>
</dbReference>
<evidence type="ECO:0000256" key="1">
    <source>
        <dbReference type="ARBA" id="ARBA00022450"/>
    </source>
</evidence>
<dbReference type="Pfam" id="PF00501">
    <property type="entry name" value="AMP-binding"/>
    <property type="match status" value="1"/>
</dbReference>
<evidence type="ECO:0000313" key="4">
    <source>
        <dbReference type="EMBL" id="NBZ88257.1"/>
    </source>
</evidence>
<dbReference type="InterPro" id="IPR029058">
    <property type="entry name" value="AB_hydrolase_fold"/>
</dbReference>
<feature type="domain" description="Carrier" evidence="3">
    <location>
        <begin position="495"/>
        <end position="570"/>
    </location>
</feature>
<dbReference type="GO" id="GO:0043041">
    <property type="term" value="P:amino acid activation for nonribosomal peptide biosynthetic process"/>
    <property type="evidence" value="ECO:0007669"/>
    <property type="project" value="TreeGrafter"/>
</dbReference>
<dbReference type="EMBL" id="JAABNR010000010">
    <property type="protein sequence ID" value="NBZ88257.1"/>
    <property type="molecule type" value="Genomic_DNA"/>
</dbReference>
<keyword evidence="5" id="KW-1185">Reference proteome</keyword>
<gene>
    <name evidence="4" type="ORF">GV832_11760</name>
</gene>
<dbReference type="PROSITE" id="PS00455">
    <property type="entry name" value="AMP_BINDING"/>
    <property type="match status" value="1"/>
</dbReference>
<dbReference type="PANTHER" id="PTHR45527:SF1">
    <property type="entry name" value="FATTY ACID SYNTHASE"/>
    <property type="match status" value="1"/>
</dbReference>
<dbReference type="GO" id="GO:0031177">
    <property type="term" value="F:phosphopantetheine binding"/>
    <property type="evidence" value="ECO:0007669"/>
    <property type="project" value="InterPro"/>
</dbReference>
<evidence type="ECO:0000256" key="2">
    <source>
        <dbReference type="ARBA" id="ARBA00022553"/>
    </source>
</evidence>
<evidence type="ECO:0000313" key="5">
    <source>
        <dbReference type="Proteomes" id="UP001193501"/>
    </source>
</evidence>